<dbReference type="EMBL" id="JAUSRF010000010">
    <property type="protein sequence ID" value="MDP9838479.1"/>
    <property type="molecule type" value="Genomic_DNA"/>
</dbReference>
<comment type="subcellular location">
    <subcellularLocation>
        <location evidence="1">Cell membrane</location>
        <topology evidence="1">Multi-pass membrane protein</topology>
    </subcellularLocation>
</comment>
<evidence type="ECO:0000256" key="2">
    <source>
        <dbReference type="ARBA" id="ARBA00022475"/>
    </source>
</evidence>
<keyword evidence="8" id="KW-1185">Reference proteome</keyword>
<feature type="transmembrane region" description="Helical" evidence="6">
    <location>
        <begin position="147"/>
        <end position="168"/>
    </location>
</feature>
<evidence type="ECO:0000313" key="8">
    <source>
        <dbReference type="Proteomes" id="UP001241472"/>
    </source>
</evidence>
<organism evidence="7 8">
    <name type="scientific">Neorhizobium huautlense</name>
    <dbReference type="NCBI Taxonomy" id="67774"/>
    <lineage>
        <taxon>Bacteria</taxon>
        <taxon>Pseudomonadati</taxon>
        <taxon>Pseudomonadota</taxon>
        <taxon>Alphaproteobacteria</taxon>
        <taxon>Hyphomicrobiales</taxon>
        <taxon>Rhizobiaceae</taxon>
        <taxon>Rhizobium/Agrobacterium group</taxon>
        <taxon>Neorhizobium</taxon>
    </lineage>
</organism>
<accession>A0ABT9PXK9</accession>
<sequence length="209" mass="22456">MSAPDGSGDRFLRFSVTPLQFTLAILLLLCTPGPTNTLMALGGYARGWARALPLILGELGGYLLVIIPVATLAAPFFHAYPQASLIAKIAAVLWVLYLSIRLWASTKKADDSSGEISVRQVFVTTVLNPKALIIALVIMPHGDLMVLAPWLLLFAGLVLFAANGWIVFGRLMRGTRGFEIKPLVIRRVAAACLLLFAIILASSSIQSLA</sequence>
<keyword evidence="5 6" id="KW-0472">Membrane</keyword>
<dbReference type="PANTHER" id="PTHR30086:SF20">
    <property type="entry name" value="ARGININE EXPORTER PROTEIN ARGO-RELATED"/>
    <property type="match status" value="1"/>
</dbReference>
<keyword evidence="2" id="KW-1003">Cell membrane</keyword>
<comment type="caution">
    <text evidence="7">The sequence shown here is derived from an EMBL/GenBank/DDBJ whole genome shotgun (WGS) entry which is preliminary data.</text>
</comment>
<evidence type="ECO:0000256" key="3">
    <source>
        <dbReference type="ARBA" id="ARBA00022692"/>
    </source>
</evidence>
<evidence type="ECO:0000256" key="5">
    <source>
        <dbReference type="ARBA" id="ARBA00023136"/>
    </source>
</evidence>
<keyword evidence="4 6" id="KW-1133">Transmembrane helix</keyword>
<dbReference type="Proteomes" id="UP001241472">
    <property type="component" value="Unassembled WGS sequence"/>
</dbReference>
<proteinExistence type="predicted"/>
<protein>
    <submittedName>
        <fullName evidence="7">Threonine/homoserine/homoserine lactone efflux protein</fullName>
    </submittedName>
</protein>
<name>A0ABT9PXK9_9HYPH</name>
<feature type="transmembrane region" description="Helical" evidence="6">
    <location>
        <begin position="188"/>
        <end position="208"/>
    </location>
</feature>
<dbReference type="RefSeq" id="WP_306836422.1">
    <property type="nucleotide sequence ID" value="NZ_JAUSRF010000010.1"/>
</dbReference>
<evidence type="ECO:0000256" key="6">
    <source>
        <dbReference type="SAM" id="Phobius"/>
    </source>
</evidence>
<dbReference type="InterPro" id="IPR001123">
    <property type="entry name" value="LeuE-type"/>
</dbReference>
<feature type="transmembrane region" description="Helical" evidence="6">
    <location>
        <begin position="83"/>
        <end position="100"/>
    </location>
</feature>
<reference evidence="7 8" key="1">
    <citation type="submission" date="2023-07" db="EMBL/GenBank/DDBJ databases">
        <title>Sorghum-associated microbial communities from plants grown in Nebraska, USA.</title>
        <authorList>
            <person name="Schachtman D."/>
        </authorList>
    </citation>
    <scope>NUCLEOTIDE SEQUENCE [LARGE SCALE GENOMIC DNA]</scope>
    <source>
        <strain evidence="7 8">DS1307</strain>
    </source>
</reference>
<feature type="transmembrane region" description="Helical" evidence="6">
    <location>
        <begin position="51"/>
        <end position="77"/>
    </location>
</feature>
<evidence type="ECO:0000256" key="4">
    <source>
        <dbReference type="ARBA" id="ARBA00022989"/>
    </source>
</evidence>
<keyword evidence="3 6" id="KW-0812">Transmembrane</keyword>
<dbReference type="PANTHER" id="PTHR30086">
    <property type="entry name" value="ARGININE EXPORTER PROTEIN ARGO"/>
    <property type="match status" value="1"/>
</dbReference>
<evidence type="ECO:0000256" key="1">
    <source>
        <dbReference type="ARBA" id="ARBA00004651"/>
    </source>
</evidence>
<evidence type="ECO:0000313" key="7">
    <source>
        <dbReference type="EMBL" id="MDP9838479.1"/>
    </source>
</evidence>
<gene>
    <name evidence="7" type="ORF">J2T09_003247</name>
</gene>
<feature type="transmembrane region" description="Helical" evidence="6">
    <location>
        <begin position="121"/>
        <end position="141"/>
    </location>
</feature>